<evidence type="ECO:0000256" key="2">
    <source>
        <dbReference type="ARBA" id="ARBA00004401"/>
    </source>
</evidence>
<dbReference type="InterPro" id="IPR036286">
    <property type="entry name" value="LexA/Signal_pep-like_sf"/>
</dbReference>
<evidence type="ECO:0000256" key="1">
    <source>
        <dbReference type="ARBA" id="ARBA00000677"/>
    </source>
</evidence>
<comment type="subcellular location">
    <subcellularLocation>
        <location evidence="2">Cell membrane</location>
        <topology evidence="2">Single-pass type II membrane protein</topology>
    </subcellularLocation>
    <subcellularLocation>
        <location evidence="7">Membrane</location>
        <topology evidence="7">Single-pass type II membrane protein</topology>
    </subcellularLocation>
</comment>
<dbReference type="OrthoDB" id="9802919at2"/>
<dbReference type="EMBL" id="FOKI01000058">
    <property type="protein sequence ID" value="SFB44360.1"/>
    <property type="molecule type" value="Genomic_DNA"/>
</dbReference>
<organism evidence="9 10">
    <name type="scientific">Clostridium frigidicarnis</name>
    <dbReference type="NCBI Taxonomy" id="84698"/>
    <lineage>
        <taxon>Bacteria</taxon>
        <taxon>Bacillati</taxon>
        <taxon>Bacillota</taxon>
        <taxon>Clostridia</taxon>
        <taxon>Eubacteriales</taxon>
        <taxon>Clostridiaceae</taxon>
        <taxon>Clostridium</taxon>
    </lineage>
</organism>
<keyword evidence="7" id="KW-0812">Transmembrane</keyword>
<dbReference type="Gene3D" id="2.10.109.10">
    <property type="entry name" value="Umud Fragment, subunit A"/>
    <property type="match status" value="1"/>
</dbReference>
<proteinExistence type="inferred from homology"/>
<feature type="active site" evidence="6">
    <location>
        <position position="55"/>
    </location>
</feature>
<dbReference type="CDD" id="cd06530">
    <property type="entry name" value="S26_SPase_I"/>
    <property type="match status" value="1"/>
</dbReference>
<protein>
    <recommendedName>
        <fullName evidence="4 7">Signal peptidase I</fullName>
        <ecNumber evidence="4 7">3.4.21.89</ecNumber>
    </recommendedName>
</protein>
<evidence type="ECO:0000259" key="8">
    <source>
        <dbReference type="Pfam" id="PF10502"/>
    </source>
</evidence>
<name>A0A1I1B6Z9_9CLOT</name>
<sequence>MSKNKIQSVERKIQPKRVGFTKFLFDWLIPLIVAVILFLLVRNFLVFKVKVPTPSMVPTVEVGDQFFATKVYNPESIKRGDIVVFKSEEFVELLMKRVIGLPGDKVDIKNGGKVYINDTEYVEDYVKNPSDKEGSFIVPQGKYLMLGDNRAKSDDARYWKNPYIDGSNIQGKVRIRVYPFNRIGYIN</sequence>
<evidence type="ECO:0000313" key="10">
    <source>
        <dbReference type="Proteomes" id="UP000198619"/>
    </source>
</evidence>
<dbReference type="RefSeq" id="WP_090043139.1">
    <property type="nucleotide sequence ID" value="NZ_FOKI01000058.1"/>
</dbReference>
<evidence type="ECO:0000256" key="5">
    <source>
        <dbReference type="ARBA" id="ARBA00022801"/>
    </source>
</evidence>
<evidence type="ECO:0000313" key="9">
    <source>
        <dbReference type="EMBL" id="SFB44360.1"/>
    </source>
</evidence>
<evidence type="ECO:0000256" key="6">
    <source>
        <dbReference type="PIRSR" id="PIRSR600223-1"/>
    </source>
</evidence>
<evidence type="ECO:0000256" key="7">
    <source>
        <dbReference type="RuleBase" id="RU362042"/>
    </source>
</evidence>
<keyword evidence="7" id="KW-0645">Protease</keyword>
<dbReference type="PANTHER" id="PTHR43390">
    <property type="entry name" value="SIGNAL PEPTIDASE I"/>
    <property type="match status" value="1"/>
</dbReference>
<dbReference type="EC" id="3.4.21.89" evidence="4 7"/>
<gene>
    <name evidence="9" type="ORF">SAMN04488528_105811</name>
</gene>
<dbReference type="PROSITE" id="PS00760">
    <property type="entry name" value="SPASE_I_2"/>
    <property type="match status" value="1"/>
</dbReference>
<keyword evidence="7" id="KW-1133">Transmembrane helix</keyword>
<keyword evidence="7" id="KW-0472">Membrane</keyword>
<dbReference type="Proteomes" id="UP000198619">
    <property type="component" value="Unassembled WGS sequence"/>
</dbReference>
<feature type="domain" description="Peptidase S26" evidence="8">
    <location>
        <begin position="25"/>
        <end position="178"/>
    </location>
</feature>
<evidence type="ECO:0000256" key="3">
    <source>
        <dbReference type="ARBA" id="ARBA00009370"/>
    </source>
</evidence>
<dbReference type="PRINTS" id="PR00727">
    <property type="entry name" value="LEADERPTASE"/>
</dbReference>
<dbReference type="SUPFAM" id="SSF51306">
    <property type="entry name" value="LexA/Signal peptidase"/>
    <property type="match status" value="1"/>
</dbReference>
<keyword evidence="5 7" id="KW-0378">Hydrolase</keyword>
<keyword evidence="10" id="KW-1185">Reference proteome</keyword>
<dbReference type="GO" id="GO:0009003">
    <property type="term" value="F:signal peptidase activity"/>
    <property type="evidence" value="ECO:0007669"/>
    <property type="project" value="UniProtKB-EC"/>
</dbReference>
<dbReference type="GO" id="GO:0004252">
    <property type="term" value="F:serine-type endopeptidase activity"/>
    <property type="evidence" value="ECO:0007669"/>
    <property type="project" value="InterPro"/>
</dbReference>
<feature type="transmembrane region" description="Helical" evidence="7">
    <location>
        <begin position="20"/>
        <end position="41"/>
    </location>
</feature>
<dbReference type="AlphaFoldDB" id="A0A1I1B6Z9"/>
<dbReference type="InterPro" id="IPR019757">
    <property type="entry name" value="Pept_S26A_signal_pept_1_Lys-AS"/>
</dbReference>
<comment type="similarity">
    <text evidence="3 7">Belongs to the peptidase S26 family.</text>
</comment>
<comment type="catalytic activity">
    <reaction evidence="1 7">
        <text>Cleavage of hydrophobic, N-terminal signal or leader sequences from secreted and periplasmic proteins.</text>
        <dbReference type="EC" id="3.4.21.89"/>
    </reaction>
</comment>
<accession>A0A1I1B6Z9</accession>
<dbReference type="STRING" id="84698.SAMN04488528_105811"/>
<dbReference type="GO" id="GO:0005886">
    <property type="term" value="C:plasma membrane"/>
    <property type="evidence" value="ECO:0007669"/>
    <property type="project" value="UniProtKB-SubCell"/>
</dbReference>
<dbReference type="InterPro" id="IPR019533">
    <property type="entry name" value="Peptidase_S26"/>
</dbReference>
<dbReference type="PANTHER" id="PTHR43390:SF1">
    <property type="entry name" value="CHLOROPLAST PROCESSING PEPTIDASE"/>
    <property type="match status" value="1"/>
</dbReference>
<dbReference type="GO" id="GO:0006465">
    <property type="term" value="P:signal peptide processing"/>
    <property type="evidence" value="ECO:0007669"/>
    <property type="project" value="InterPro"/>
</dbReference>
<feature type="active site" evidence="6">
    <location>
        <position position="96"/>
    </location>
</feature>
<reference evidence="9 10" key="1">
    <citation type="submission" date="2016-10" db="EMBL/GenBank/DDBJ databases">
        <authorList>
            <person name="de Groot N.N."/>
        </authorList>
    </citation>
    <scope>NUCLEOTIDE SEQUENCE [LARGE SCALE GENOMIC DNA]</scope>
    <source>
        <strain evidence="9 10">DSM 12271</strain>
    </source>
</reference>
<evidence type="ECO:0000256" key="4">
    <source>
        <dbReference type="ARBA" id="ARBA00013208"/>
    </source>
</evidence>
<dbReference type="InterPro" id="IPR000223">
    <property type="entry name" value="Pept_S26A_signal_pept_1"/>
</dbReference>
<dbReference type="NCBIfam" id="TIGR02227">
    <property type="entry name" value="sigpep_I_bact"/>
    <property type="match status" value="1"/>
</dbReference>
<dbReference type="Pfam" id="PF10502">
    <property type="entry name" value="Peptidase_S26"/>
    <property type="match status" value="1"/>
</dbReference>